<evidence type="ECO:0000256" key="2">
    <source>
        <dbReference type="ARBA" id="ARBA00023002"/>
    </source>
</evidence>
<keyword evidence="5" id="KW-1185">Reference proteome</keyword>
<dbReference type="Proteomes" id="UP000278222">
    <property type="component" value="Unassembled WGS sequence"/>
</dbReference>
<dbReference type="OrthoDB" id="9789398at2"/>
<dbReference type="PRINTS" id="PR00081">
    <property type="entry name" value="GDHRDH"/>
</dbReference>
<dbReference type="FunFam" id="3.40.50.720:FF:000084">
    <property type="entry name" value="Short-chain dehydrogenase reductase"/>
    <property type="match status" value="1"/>
</dbReference>
<comment type="caution">
    <text evidence="4">The sequence shown here is derived from an EMBL/GenBank/DDBJ whole genome shotgun (WGS) entry which is preliminary data.</text>
</comment>
<sequence length="247" mass="25609">MRVKDKVVFITGGSTGLGLATAKLYHREGAKVAILGRRADVLAAAAADIGDGVLDVPGDATDPAQVKAAVDKIVARFGRIDIVVHSAGANPERKNIEGVTLEGFRTTYELNTTSAFVVVQESLKAMGQGGAIVLIGSVAGMKGSPNRLAYATAKAGMIGMTRQLALTLGPKGIRVNLVAPGLIRTPLTANLIDSMSNAEMDRMLSDHPLGCLGDPDDVAYACLYLGSDESKWVSGISLPVAGGRVTH</sequence>
<dbReference type="InterPro" id="IPR002347">
    <property type="entry name" value="SDR_fam"/>
</dbReference>
<keyword evidence="2" id="KW-0560">Oxidoreductase</keyword>
<dbReference type="SUPFAM" id="SSF51735">
    <property type="entry name" value="NAD(P)-binding Rossmann-fold domains"/>
    <property type="match status" value="1"/>
</dbReference>
<dbReference type="InterPro" id="IPR057326">
    <property type="entry name" value="KR_dom"/>
</dbReference>
<dbReference type="NCBIfam" id="NF005559">
    <property type="entry name" value="PRK07231.1"/>
    <property type="match status" value="1"/>
</dbReference>
<feature type="domain" description="Ketoreductase" evidence="3">
    <location>
        <begin position="6"/>
        <end position="181"/>
    </location>
</feature>
<accession>A0A3N1MLB7</accession>
<dbReference type="EMBL" id="RJKX01000011">
    <property type="protein sequence ID" value="ROQ01786.1"/>
    <property type="molecule type" value="Genomic_DNA"/>
</dbReference>
<dbReference type="SMART" id="SM00822">
    <property type="entry name" value="PKS_KR"/>
    <property type="match status" value="1"/>
</dbReference>
<evidence type="ECO:0000313" key="5">
    <source>
        <dbReference type="Proteomes" id="UP000278222"/>
    </source>
</evidence>
<dbReference type="Gene3D" id="3.40.50.720">
    <property type="entry name" value="NAD(P)-binding Rossmann-like Domain"/>
    <property type="match status" value="1"/>
</dbReference>
<name>A0A3N1MLB7_9PROT</name>
<evidence type="ECO:0000259" key="3">
    <source>
        <dbReference type="SMART" id="SM00822"/>
    </source>
</evidence>
<dbReference type="InterPro" id="IPR020904">
    <property type="entry name" value="Sc_DH/Rdtase_CS"/>
</dbReference>
<gene>
    <name evidence="4" type="ORF">EDC65_0973</name>
</gene>
<evidence type="ECO:0000313" key="4">
    <source>
        <dbReference type="EMBL" id="ROQ01786.1"/>
    </source>
</evidence>
<comment type="similarity">
    <text evidence="1">Belongs to the short-chain dehydrogenases/reductases (SDR) family.</text>
</comment>
<dbReference type="PANTHER" id="PTHR42760">
    <property type="entry name" value="SHORT-CHAIN DEHYDROGENASES/REDUCTASES FAMILY MEMBER"/>
    <property type="match status" value="1"/>
</dbReference>
<reference evidence="4 5" key="1">
    <citation type="submission" date="2018-11" db="EMBL/GenBank/DDBJ databases">
        <title>Genomic Encyclopedia of Type Strains, Phase IV (KMG-IV): sequencing the most valuable type-strain genomes for metagenomic binning, comparative biology and taxonomic classification.</title>
        <authorList>
            <person name="Goeker M."/>
        </authorList>
    </citation>
    <scope>NUCLEOTIDE SEQUENCE [LARGE SCALE GENOMIC DNA]</scope>
    <source>
        <strain evidence="4 5">DSM 5900</strain>
    </source>
</reference>
<dbReference type="Pfam" id="PF13561">
    <property type="entry name" value="adh_short_C2"/>
    <property type="match status" value="1"/>
</dbReference>
<dbReference type="PRINTS" id="PR00080">
    <property type="entry name" value="SDRFAMILY"/>
</dbReference>
<dbReference type="CDD" id="cd05233">
    <property type="entry name" value="SDR_c"/>
    <property type="match status" value="1"/>
</dbReference>
<proteinExistence type="inferred from homology"/>
<dbReference type="GO" id="GO:0016616">
    <property type="term" value="F:oxidoreductase activity, acting on the CH-OH group of donors, NAD or NADP as acceptor"/>
    <property type="evidence" value="ECO:0007669"/>
    <property type="project" value="UniProtKB-ARBA"/>
</dbReference>
<dbReference type="RefSeq" id="WP_123688515.1">
    <property type="nucleotide sequence ID" value="NZ_AP019700.1"/>
</dbReference>
<dbReference type="AlphaFoldDB" id="A0A3N1MLB7"/>
<organism evidence="4 5">
    <name type="scientific">Stella humosa</name>
    <dbReference type="NCBI Taxonomy" id="94"/>
    <lineage>
        <taxon>Bacteria</taxon>
        <taxon>Pseudomonadati</taxon>
        <taxon>Pseudomonadota</taxon>
        <taxon>Alphaproteobacteria</taxon>
        <taxon>Rhodospirillales</taxon>
        <taxon>Stellaceae</taxon>
        <taxon>Stella</taxon>
    </lineage>
</organism>
<dbReference type="PROSITE" id="PS00061">
    <property type="entry name" value="ADH_SHORT"/>
    <property type="match status" value="1"/>
</dbReference>
<dbReference type="InterPro" id="IPR036291">
    <property type="entry name" value="NAD(P)-bd_dom_sf"/>
</dbReference>
<evidence type="ECO:0000256" key="1">
    <source>
        <dbReference type="ARBA" id="ARBA00006484"/>
    </source>
</evidence>
<protein>
    <submittedName>
        <fullName evidence="4">NAD(P)-dependent dehydrogenase (Short-subunit alcohol dehydrogenase family)</fullName>
    </submittedName>
</protein>
<dbReference type="PANTHER" id="PTHR42760:SF133">
    <property type="entry name" value="3-OXOACYL-[ACYL-CARRIER-PROTEIN] REDUCTASE"/>
    <property type="match status" value="1"/>
</dbReference>